<protein>
    <submittedName>
        <fullName evidence="6">Cell division protein FtsH</fullName>
    </submittedName>
</protein>
<dbReference type="EMBL" id="CADCUB010000096">
    <property type="protein sequence ID" value="CAA9333145.1"/>
    <property type="molecule type" value="Genomic_DNA"/>
</dbReference>
<keyword evidence="3" id="KW-0067">ATP-binding</keyword>
<proteinExistence type="inferred from homology"/>
<evidence type="ECO:0000256" key="1">
    <source>
        <dbReference type="ARBA" id="ARBA00006914"/>
    </source>
</evidence>
<dbReference type="Gene3D" id="1.10.8.60">
    <property type="match status" value="1"/>
</dbReference>
<keyword evidence="6" id="KW-0131">Cell cycle</keyword>
<organism evidence="6">
    <name type="scientific">uncultured Frankineae bacterium</name>
    <dbReference type="NCBI Taxonomy" id="437475"/>
    <lineage>
        <taxon>Bacteria</taxon>
        <taxon>Bacillati</taxon>
        <taxon>Actinomycetota</taxon>
        <taxon>Actinomycetes</taxon>
        <taxon>Frankiales</taxon>
        <taxon>environmental samples</taxon>
    </lineage>
</organism>
<evidence type="ECO:0000259" key="5">
    <source>
        <dbReference type="SMART" id="SM00382"/>
    </source>
</evidence>
<dbReference type="GO" id="GO:0051301">
    <property type="term" value="P:cell division"/>
    <property type="evidence" value="ECO:0007669"/>
    <property type="project" value="UniProtKB-KW"/>
</dbReference>
<dbReference type="GO" id="GO:0005524">
    <property type="term" value="F:ATP binding"/>
    <property type="evidence" value="ECO:0007669"/>
    <property type="project" value="UniProtKB-KW"/>
</dbReference>
<dbReference type="CDD" id="cd19481">
    <property type="entry name" value="RecA-like_protease"/>
    <property type="match status" value="1"/>
</dbReference>
<dbReference type="GO" id="GO:0016887">
    <property type="term" value="F:ATP hydrolysis activity"/>
    <property type="evidence" value="ECO:0007669"/>
    <property type="project" value="InterPro"/>
</dbReference>
<dbReference type="SUPFAM" id="SSF52540">
    <property type="entry name" value="P-loop containing nucleoside triphosphate hydrolases"/>
    <property type="match status" value="1"/>
</dbReference>
<keyword evidence="2" id="KW-0547">Nucleotide-binding</keyword>
<dbReference type="InterPro" id="IPR003593">
    <property type="entry name" value="AAA+_ATPase"/>
</dbReference>
<feature type="region of interest" description="Disordered" evidence="4">
    <location>
        <begin position="1"/>
        <end position="25"/>
    </location>
</feature>
<gene>
    <name evidence="6" type="ORF">AVDCRST_MAG07-1882</name>
</gene>
<dbReference type="InterPro" id="IPR027417">
    <property type="entry name" value="P-loop_NTPase"/>
</dbReference>
<evidence type="ECO:0000256" key="4">
    <source>
        <dbReference type="SAM" id="MobiDB-lite"/>
    </source>
</evidence>
<dbReference type="Pfam" id="PF00004">
    <property type="entry name" value="AAA"/>
    <property type="match status" value="1"/>
</dbReference>
<name>A0A6J4LJ81_9ACTN</name>
<dbReference type="Gene3D" id="3.40.50.300">
    <property type="entry name" value="P-loop containing nucleotide triphosphate hydrolases"/>
    <property type="match status" value="1"/>
</dbReference>
<evidence type="ECO:0000256" key="2">
    <source>
        <dbReference type="ARBA" id="ARBA00022741"/>
    </source>
</evidence>
<dbReference type="AlphaFoldDB" id="A0A6J4LJ81"/>
<dbReference type="PANTHER" id="PTHR23073">
    <property type="entry name" value="26S PROTEASOME REGULATORY SUBUNIT"/>
    <property type="match status" value="1"/>
</dbReference>
<accession>A0A6J4LJ81</accession>
<feature type="domain" description="AAA+ ATPase" evidence="5">
    <location>
        <begin position="266"/>
        <end position="393"/>
    </location>
</feature>
<reference evidence="6" key="1">
    <citation type="submission" date="2020-02" db="EMBL/GenBank/DDBJ databases">
        <authorList>
            <person name="Meier V. D."/>
        </authorList>
    </citation>
    <scope>NUCLEOTIDE SEQUENCE</scope>
    <source>
        <strain evidence="6">AVDCRST_MAG07</strain>
    </source>
</reference>
<sequence>MSDPASPAPSPVPSGTVPSGTAPSGTVPLVASQLAGSVRELLDWLSEVAPRRDRDDEVAALVLGHLGDAGRSTSVVSREIAPFEQVNLQVALSAWAAEPGRTVDVQGLALSEEYGPTSLQDIVHGEVNGPLRLSAPDIVDLPSGPDRTTACWRSALLLVRDDRGPYVLLVRGPSQHDPRLSVQVAGLETAAAQDVQRELSELRTQLSVYRGQLLELQPGGGIVFPELPATAREDVVLPEQVLRRIERHTLDVAARRADLQAAGQHLKRGLLLYGPPGTGKTHTTRYVVQQLAGSTVFLLSGPALHMVDMVTSLARELAPAVLVLEDVDLVAEDRGFGDGPHPVLFSLLDAMDGAAADADLLFLLTTNRADLLEPALAARPGRVDVAVEIDLPDPDARRRLFDVYTRGVPLEVDEADVDAVVERTEGVTASFIKELVRRAVLESLHATPGPLTTVSGEHLSLALDDLLDSTQAVTRALLGVPADQSAPPMGPPLGMPEPGLPFDRGFAGHRGAGWMTYGLDDDPL</sequence>
<keyword evidence="6" id="KW-0132">Cell division</keyword>
<dbReference type="InterPro" id="IPR003959">
    <property type="entry name" value="ATPase_AAA_core"/>
</dbReference>
<dbReference type="SMART" id="SM00382">
    <property type="entry name" value="AAA"/>
    <property type="match status" value="1"/>
</dbReference>
<feature type="compositionally biased region" description="Pro residues" evidence="4">
    <location>
        <begin position="1"/>
        <end position="12"/>
    </location>
</feature>
<dbReference type="InterPro" id="IPR050221">
    <property type="entry name" value="26S_Proteasome_ATPase"/>
</dbReference>
<evidence type="ECO:0000313" key="6">
    <source>
        <dbReference type="EMBL" id="CAA9333145.1"/>
    </source>
</evidence>
<comment type="similarity">
    <text evidence="1">Belongs to the AAA ATPase family.</text>
</comment>
<evidence type="ECO:0000256" key="3">
    <source>
        <dbReference type="ARBA" id="ARBA00022840"/>
    </source>
</evidence>